<proteinExistence type="predicted"/>
<evidence type="ECO:0000313" key="1">
    <source>
        <dbReference type="EMBL" id="CUV10523.1"/>
    </source>
</evidence>
<organism evidence="1">
    <name type="scientific">hydrothermal vent metagenome</name>
    <dbReference type="NCBI Taxonomy" id="652676"/>
    <lineage>
        <taxon>unclassified sequences</taxon>
        <taxon>metagenomes</taxon>
        <taxon>ecological metagenomes</taxon>
    </lineage>
</organism>
<gene>
    <name evidence="1" type="ORF">MGWOODY_Mmi298</name>
</gene>
<protein>
    <submittedName>
        <fullName evidence="1">Uncharacterized protein</fullName>
    </submittedName>
</protein>
<dbReference type="AlphaFoldDB" id="A0A160VIH1"/>
<sequence length="49" mass="5407">MFPYGKETAYVCRLPNQNWPRLALLAGGAYVLLQPEAPSPLPEPPTLPE</sequence>
<reference evidence="1" key="1">
    <citation type="submission" date="2015-10" db="EMBL/GenBank/DDBJ databases">
        <authorList>
            <person name="Gilbert D.G."/>
        </authorList>
    </citation>
    <scope>NUCLEOTIDE SEQUENCE</scope>
</reference>
<accession>A0A160VIH1</accession>
<dbReference type="EMBL" id="FAXC01000428">
    <property type="protein sequence ID" value="CUV10523.1"/>
    <property type="molecule type" value="Genomic_DNA"/>
</dbReference>
<name>A0A160VIH1_9ZZZZ</name>